<evidence type="ECO:0000313" key="1">
    <source>
        <dbReference type="EMBL" id="PZO59278.1"/>
    </source>
</evidence>
<accession>A0A2W4ZWF0</accession>
<gene>
    <name evidence="1" type="ORF">DCF15_04170</name>
</gene>
<keyword evidence="1" id="KW-0808">Transferase</keyword>
<organism evidence="1 2">
    <name type="scientific">Phormidesmis priestleyi</name>
    <dbReference type="NCBI Taxonomy" id="268141"/>
    <lineage>
        <taxon>Bacteria</taxon>
        <taxon>Bacillati</taxon>
        <taxon>Cyanobacteriota</taxon>
        <taxon>Cyanophyceae</taxon>
        <taxon>Leptolyngbyales</taxon>
        <taxon>Leptolyngbyaceae</taxon>
        <taxon>Phormidesmis</taxon>
    </lineage>
</organism>
<reference evidence="1 2" key="2">
    <citation type="submission" date="2018-06" db="EMBL/GenBank/DDBJ databases">
        <title>Metagenomic assembly of (sub)arctic Cyanobacteria and their associated microbiome from non-axenic cultures.</title>
        <authorList>
            <person name="Baurain D."/>
        </authorList>
    </citation>
    <scope>NUCLEOTIDE SEQUENCE [LARGE SCALE GENOMIC DNA]</scope>
    <source>
        <strain evidence="1">ULC027bin1</strain>
    </source>
</reference>
<dbReference type="EMBL" id="QBMP01000025">
    <property type="protein sequence ID" value="PZO59278.1"/>
    <property type="molecule type" value="Genomic_DNA"/>
</dbReference>
<keyword evidence="1" id="KW-0418">Kinase</keyword>
<evidence type="ECO:0000313" key="2">
    <source>
        <dbReference type="Proteomes" id="UP000249794"/>
    </source>
</evidence>
<dbReference type="GO" id="GO:0016301">
    <property type="term" value="F:kinase activity"/>
    <property type="evidence" value="ECO:0007669"/>
    <property type="project" value="UniProtKB-KW"/>
</dbReference>
<sequence>MNHPTAELTSELNAVLIAWSQGQPPTEHQLQQLADWALNDAPAVWGLSAENVNEALRSRANLLQSFCGTMDSRRAEFPLAGHWADWIVPMWRIWLPLAQRLDLQQRALGAPFVQGILGGQGTGKSTLTQILQMILQQLGHQTVGLSIDDLYLTYDERQSLQRQDPRLVWRGPPGTHDVDLGLQVLNAIKQADAKAQIELPQFDKSLYAGQGDRTSSIRVAAPTIAFFEGWFVGARPVADAVFERAQTPLPDPIITDTDKAFARDCNQKLRSYLPLWDTLNSLIVLCPEDYRLSQQWRQAAEHGMKAQGKPGLSDRDIKAFVTYFWKALHPDLFISSLTLGIHPNSSGICPNLVINIRSDHSMGSLRVA</sequence>
<dbReference type="AlphaFoldDB" id="A0A2W4ZWF0"/>
<name>A0A2W4ZWF0_9CYAN</name>
<dbReference type="Gene3D" id="3.40.50.300">
    <property type="entry name" value="P-loop containing nucleotide triphosphate hydrolases"/>
    <property type="match status" value="1"/>
</dbReference>
<protein>
    <submittedName>
        <fullName evidence="1">Glycerate kinase</fullName>
    </submittedName>
</protein>
<dbReference type="Proteomes" id="UP000249794">
    <property type="component" value="Unassembled WGS sequence"/>
</dbReference>
<comment type="caution">
    <text evidence="1">The sequence shown here is derived from an EMBL/GenBank/DDBJ whole genome shotgun (WGS) entry which is preliminary data.</text>
</comment>
<reference evidence="2" key="1">
    <citation type="submission" date="2018-04" db="EMBL/GenBank/DDBJ databases">
        <authorList>
            <person name="Cornet L."/>
        </authorList>
    </citation>
    <scope>NUCLEOTIDE SEQUENCE [LARGE SCALE GENOMIC DNA]</scope>
</reference>
<dbReference type="InterPro" id="IPR027417">
    <property type="entry name" value="P-loop_NTPase"/>
</dbReference>
<dbReference type="SUPFAM" id="SSF52540">
    <property type="entry name" value="P-loop containing nucleoside triphosphate hydrolases"/>
    <property type="match status" value="1"/>
</dbReference>
<proteinExistence type="predicted"/>